<feature type="domain" description="RRM" evidence="3">
    <location>
        <begin position="14"/>
        <end position="92"/>
    </location>
</feature>
<dbReference type="Proteomes" id="UP001300502">
    <property type="component" value="Unassembled WGS sequence"/>
</dbReference>
<dbReference type="PANTHER" id="PTHR23308">
    <property type="entry name" value="NUCLEAR INHIBITOR OF PROTEIN PHOSPHATASE-1"/>
    <property type="match status" value="1"/>
</dbReference>
<dbReference type="PROSITE" id="PS50102">
    <property type="entry name" value="RRM"/>
    <property type="match status" value="1"/>
</dbReference>
<dbReference type="InterPro" id="IPR050923">
    <property type="entry name" value="Cell_Proc_Reg/RNA_Proc"/>
</dbReference>
<evidence type="ECO:0000313" key="5">
    <source>
        <dbReference type="Proteomes" id="UP001300502"/>
    </source>
</evidence>
<proteinExistence type="predicted"/>
<dbReference type="InterPro" id="IPR000253">
    <property type="entry name" value="FHA_dom"/>
</dbReference>
<feature type="domain" description="FHA" evidence="2">
    <location>
        <begin position="207"/>
        <end position="267"/>
    </location>
</feature>
<accession>A0AAV9I8R6</accession>
<dbReference type="EMBL" id="JANCYU010000019">
    <property type="protein sequence ID" value="KAK4523712.1"/>
    <property type="molecule type" value="Genomic_DNA"/>
</dbReference>
<dbReference type="InterPro" id="IPR000504">
    <property type="entry name" value="RRM_dom"/>
</dbReference>
<reference evidence="4 5" key="1">
    <citation type="submission" date="2022-07" db="EMBL/GenBank/DDBJ databases">
        <title>Genome-wide signatures of adaptation to extreme environments.</title>
        <authorList>
            <person name="Cho C.H."/>
            <person name="Yoon H.S."/>
        </authorList>
    </citation>
    <scope>NUCLEOTIDE SEQUENCE [LARGE SCALE GENOMIC DNA]</scope>
    <source>
        <strain evidence="4 5">108.79 E11</strain>
    </source>
</reference>
<dbReference type="CDD" id="cd22676">
    <property type="entry name" value="FHA_SNIP1_DDL-like"/>
    <property type="match status" value="1"/>
</dbReference>
<sequence>MRSGKRKHKENSEYGIFVGNLPFAWLEDDVRNIFRSYGTVVDVQVPRNREQRQLNRGFAFVYFSSKEEALAATTISGSRLDGRNIKVELVDDDVDNRNDHCKETQLVYEEIAKSGKPTAAASQAYEWGGKPIAPPNENVGPKETPNFAPSGALYKEQRVTRCGKELKFVEPLDAKRPDKRWRLYVFKNGELLQGEDGVFYVDQKSCYLFGRDRDVVDIPIDHPSASKQHAVLQFRQVIPKNGDKLVTKPYIMDLESTNGTFLNNERIEALRYYELLPKDVLRFGHSSREFVILTTDYRE</sequence>
<dbReference type="InterPro" id="IPR012677">
    <property type="entry name" value="Nucleotide-bd_a/b_plait_sf"/>
</dbReference>
<dbReference type="SUPFAM" id="SSF54928">
    <property type="entry name" value="RNA-binding domain, RBD"/>
    <property type="match status" value="1"/>
</dbReference>
<dbReference type="Pfam" id="PF00498">
    <property type="entry name" value="FHA"/>
    <property type="match status" value="1"/>
</dbReference>
<gene>
    <name evidence="4" type="ORF">GAYE_PCTG75G1608</name>
</gene>
<dbReference type="SMART" id="SM00240">
    <property type="entry name" value="FHA"/>
    <property type="match status" value="1"/>
</dbReference>
<dbReference type="Gene3D" id="3.30.70.330">
    <property type="match status" value="1"/>
</dbReference>
<organism evidence="4 5">
    <name type="scientific">Galdieria yellowstonensis</name>
    <dbReference type="NCBI Taxonomy" id="3028027"/>
    <lineage>
        <taxon>Eukaryota</taxon>
        <taxon>Rhodophyta</taxon>
        <taxon>Bangiophyceae</taxon>
        <taxon>Galdieriales</taxon>
        <taxon>Galdieriaceae</taxon>
        <taxon>Galdieria</taxon>
    </lineage>
</organism>
<dbReference type="SMART" id="SM00360">
    <property type="entry name" value="RRM"/>
    <property type="match status" value="1"/>
</dbReference>
<comment type="caution">
    <text evidence="4">The sequence shown here is derived from an EMBL/GenBank/DDBJ whole genome shotgun (WGS) entry which is preliminary data.</text>
</comment>
<dbReference type="Pfam" id="PF00076">
    <property type="entry name" value="RRM_1"/>
    <property type="match status" value="1"/>
</dbReference>
<evidence type="ECO:0000259" key="2">
    <source>
        <dbReference type="PROSITE" id="PS50006"/>
    </source>
</evidence>
<evidence type="ECO:0000259" key="3">
    <source>
        <dbReference type="PROSITE" id="PS50102"/>
    </source>
</evidence>
<dbReference type="InterPro" id="IPR008984">
    <property type="entry name" value="SMAD_FHA_dom_sf"/>
</dbReference>
<dbReference type="SUPFAM" id="SSF49879">
    <property type="entry name" value="SMAD/FHA domain"/>
    <property type="match status" value="1"/>
</dbReference>
<dbReference type="GO" id="GO:0003723">
    <property type="term" value="F:RNA binding"/>
    <property type="evidence" value="ECO:0007669"/>
    <property type="project" value="UniProtKB-UniRule"/>
</dbReference>
<dbReference type="InterPro" id="IPR035979">
    <property type="entry name" value="RBD_domain_sf"/>
</dbReference>
<dbReference type="Gene3D" id="2.60.200.20">
    <property type="match status" value="1"/>
</dbReference>
<dbReference type="CDD" id="cd00590">
    <property type="entry name" value="RRM_SF"/>
    <property type="match status" value="1"/>
</dbReference>
<keyword evidence="5" id="KW-1185">Reference proteome</keyword>
<dbReference type="AlphaFoldDB" id="A0AAV9I8R6"/>
<evidence type="ECO:0000313" key="4">
    <source>
        <dbReference type="EMBL" id="KAK4523712.1"/>
    </source>
</evidence>
<dbReference type="PROSITE" id="PS50006">
    <property type="entry name" value="FHA_DOMAIN"/>
    <property type="match status" value="1"/>
</dbReference>
<name>A0AAV9I8R6_9RHOD</name>
<protein>
    <submittedName>
        <fullName evidence="4">Uncharacterized protein</fullName>
    </submittedName>
</protein>
<evidence type="ECO:0000256" key="1">
    <source>
        <dbReference type="PROSITE-ProRule" id="PRU00176"/>
    </source>
</evidence>
<keyword evidence="1" id="KW-0694">RNA-binding</keyword>